<evidence type="ECO:0000313" key="7">
    <source>
        <dbReference type="Proteomes" id="UP001151699"/>
    </source>
</evidence>
<accession>A0A9Q0S744</accession>
<evidence type="ECO:0000313" key="6">
    <source>
        <dbReference type="EMBL" id="KAJ6647754.1"/>
    </source>
</evidence>
<dbReference type="SUPFAM" id="SSF53098">
    <property type="entry name" value="Ribonuclease H-like"/>
    <property type="match status" value="1"/>
</dbReference>
<evidence type="ECO:0000256" key="3">
    <source>
        <dbReference type="ARBA" id="ARBA00022771"/>
    </source>
</evidence>
<proteinExistence type="predicted"/>
<keyword evidence="3" id="KW-0863">Zinc-finger</keyword>
<evidence type="ECO:0000256" key="5">
    <source>
        <dbReference type="ARBA" id="ARBA00023242"/>
    </source>
</evidence>
<comment type="caution">
    <text evidence="6">The sequence shown here is derived from an EMBL/GenBank/DDBJ whole genome shotgun (WGS) entry which is preliminary data.</text>
</comment>
<name>A0A9Q0S744_9DIPT</name>
<dbReference type="GO" id="GO:0005634">
    <property type="term" value="C:nucleus"/>
    <property type="evidence" value="ECO:0007669"/>
    <property type="project" value="UniProtKB-SubCell"/>
</dbReference>
<keyword evidence="2" id="KW-0479">Metal-binding</keyword>
<dbReference type="PANTHER" id="PTHR46481:SF10">
    <property type="entry name" value="ZINC FINGER BED DOMAIN-CONTAINING PROTEIN 39"/>
    <property type="match status" value="1"/>
</dbReference>
<dbReference type="EMBL" id="WJQU01000001">
    <property type="protein sequence ID" value="KAJ6647754.1"/>
    <property type="molecule type" value="Genomic_DNA"/>
</dbReference>
<evidence type="ECO:0000256" key="4">
    <source>
        <dbReference type="ARBA" id="ARBA00022833"/>
    </source>
</evidence>
<evidence type="ECO:0000256" key="2">
    <source>
        <dbReference type="ARBA" id="ARBA00022723"/>
    </source>
</evidence>
<protein>
    <recommendedName>
        <fullName evidence="8">DUF659 domain-containing protein</fullName>
    </recommendedName>
</protein>
<reference evidence="6" key="1">
    <citation type="submission" date="2022-07" db="EMBL/GenBank/DDBJ databases">
        <authorList>
            <person name="Trinca V."/>
            <person name="Uliana J.V.C."/>
            <person name="Torres T.T."/>
            <person name="Ward R.J."/>
            <person name="Monesi N."/>
        </authorList>
    </citation>
    <scope>NUCLEOTIDE SEQUENCE</scope>
    <source>
        <strain evidence="6">HSMRA1968</strain>
        <tissue evidence="6">Whole embryos</tissue>
    </source>
</reference>
<gene>
    <name evidence="6" type="ORF">Bhyg_02977</name>
</gene>
<keyword evidence="4" id="KW-0862">Zinc</keyword>
<comment type="subcellular location">
    <subcellularLocation>
        <location evidence="1">Nucleus</location>
    </subcellularLocation>
</comment>
<keyword evidence="7" id="KW-1185">Reference proteome</keyword>
<organism evidence="6 7">
    <name type="scientific">Pseudolycoriella hygida</name>
    <dbReference type="NCBI Taxonomy" id="35572"/>
    <lineage>
        <taxon>Eukaryota</taxon>
        <taxon>Metazoa</taxon>
        <taxon>Ecdysozoa</taxon>
        <taxon>Arthropoda</taxon>
        <taxon>Hexapoda</taxon>
        <taxon>Insecta</taxon>
        <taxon>Pterygota</taxon>
        <taxon>Neoptera</taxon>
        <taxon>Endopterygota</taxon>
        <taxon>Diptera</taxon>
        <taxon>Nematocera</taxon>
        <taxon>Sciaroidea</taxon>
        <taxon>Sciaridae</taxon>
        <taxon>Pseudolycoriella</taxon>
    </lineage>
</organism>
<dbReference type="AlphaFoldDB" id="A0A9Q0S744"/>
<keyword evidence="5" id="KW-0539">Nucleus</keyword>
<dbReference type="PANTHER" id="PTHR46481">
    <property type="entry name" value="ZINC FINGER BED DOMAIN-CONTAINING PROTEIN 4"/>
    <property type="match status" value="1"/>
</dbReference>
<dbReference type="GO" id="GO:0008270">
    <property type="term" value="F:zinc ion binding"/>
    <property type="evidence" value="ECO:0007669"/>
    <property type="project" value="UniProtKB-KW"/>
</dbReference>
<evidence type="ECO:0000256" key="1">
    <source>
        <dbReference type="ARBA" id="ARBA00004123"/>
    </source>
</evidence>
<dbReference type="OrthoDB" id="2438421at2759"/>
<dbReference type="InterPro" id="IPR012337">
    <property type="entry name" value="RNaseH-like_sf"/>
</dbReference>
<dbReference type="Proteomes" id="UP001151699">
    <property type="component" value="Chromosome A"/>
</dbReference>
<evidence type="ECO:0008006" key="8">
    <source>
        <dbReference type="Google" id="ProtNLM"/>
    </source>
</evidence>
<dbReference type="InterPro" id="IPR052035">
    <property type="entry name" value="ZnF_BED_domain_contain"/>
</dbReference>
<sequence length="663" mass="75309">MAKPKTRVGSNNGPDDLESIKNCDLVVKLTKSSTKAKSLAWSYFGSLHFKETDKPVGSKKNKYMCNLFIFRQKYKVSAVDDLPHRTSISRALTTVYADCKSWLVDHIRSNCPATVAVTFDGWSDKYRRRNYVTLTLHYVNKFYELINLTLSTSHFPDRHQAKVILPFIESLLDTFRLSQKNIYMVTDAALRYRTDEFEKLTEDQALLAAEISEWSEVLLEDDDDDEAEELLQALFSSSENDNLKAGCHTSLKMDVETKWYSVLIMMESLIAYNKNVINVLLFTLSVNNSLSVSFNVVASDILKIWQSCEIPCIRKDKVCKKIKALFDEYRLLKKHKYRRTKTQISREEKFKKMWKGLFDIATSNLDSMVSSTRIKLFLKNQRTKRNLKLKYLMHEAPIVSEPRCHTNTLIEDDTDTDEEVEVTTDTDTEYVANGASDQNLVEKSASDLVNKIVRAPAITSALDRIKLTSGKFRYLVGSVAKVVNASPSKSRISKNTIERNRKKNRKIIARNITTDFISKFASEACVIHWDGKLLTNVNGTIGTVKTKVDRIAVAVISNGNSKLLGIPKGDRGTGENMANIMHKEILIWKLTNVVGLCADTTSSNTGWKSGASALLQGKYLNDQKIFFPCRHHIYELILSQVFILFFDRPESPDVISSLPMVAR</sequence>